<name>A0ABU8RPC9_9ACTN</name>
<keyword evidence="1" id="KW-1133">Transmembrane helix</keyword>
<keyword evidence="1" id="KW-0812">Transmembrane</keyword>
<protein>
    <recommendedName>
        <fullName evidence="4">GlsB/YeaQ/YmgE family stress response membrane protein</fullName>
    </recommendedName>
</protein>
<dbReference type="RefSeq" id="WP_339576298.1">
    <property type="nucleotide sequence ID" value="NZ_JBBIAA010000040.1"/>
</dbReference>
<reference evidence="2 3" key="1">
    <citation type="journal article" date="2017" name="Int. J. Syst. Evol. Microbiol.">
        <title>Pseudokineococcus basanitobsidens sp. nov., isolated from volcanic rock.</title>
        <authorList>
            <person name="Lee D.W."/>
            <person name="Park M.Y."/>
            <person name="Kim J.J."/>
            <person name="Kim B.S."/>
        </authorList>
    </citation>
    <scope>NUCLEOTIDE SEQUENCE [LARGE SCALE GENOMIC DNA]</scope>
    <source>
        <strain evidence="2 3">DSM 103726</strain>
    </source>
</reference>
<evidence type="ECO:0000313" key="2">
    <source>
        <dbReference type="EMBL" id="MEJ5946919.1"/>
    </source>
</evidence>
<accession>A0ABU8RPC9</accession>
<gene>
    <name evidence="2" type="ORF">WDZ17_16615</name>
</gene>
<organism evidence="2 3">
    <name type="scientific">Pseudokineococcus basanitobsidens</name>
    <dbReference type="NCBI Taxonomy" id="1926649"/>
    <lineage>
        <taxon>Bacteria</taxon>
        <taxon>Bacillati</taxon>
        <taxon>Actinomycetota</taxon>
        <taxon>Actinomycetes</taxon>
        <taxon>Kineosporiales</taxon>
        <taxon>Kineosporiaceae</taxon>
        <taxon>Pseudokineococcus</taxon>
    </lineage>
</organism>
<dbReference type="EMBL" id="JBBIAA010000040">
    <property type="protein sequence ID" value="MEJ5946919.1"/>
    <property type="molecule type" value="Genomic_DNA"/>
</dbReference>
<sequence length="40" mass="4112">MVLHGVLDQLLSGGGLLSYLLAVVGALVLVAVVSLVLRRP</sequence>
<keyword evidence="3" id="KW-1185">Reference proteome</keyword>
<feature type="transmembrane region" description="Helical" evidence="1">
    <location>
        <begin position="16"/>
        <end position="37"/>
    </location>
</feature>
<evidence type="ECO:0000256" key="1">
    <source>
        <dbReference type="SAM" id="Phobius"/>
    </source>
</evidence>
<comment type="caution">
    <text evidence="2">The sequence shown here is derived from an EMBL/GenBank/DDBJ whole genome shotgun (WGS) entry which is preliminary data.</text>
</comment>
<dbReference type="Proteomes" id="UP001387100">
    <property type="component" value="Unassembled WGS sequence"/>
</dbReference>
<proteinExistence type="predicted"/>
<keyword evidence="1" id="KW-0472">Membrane</keyword>
<evidence type="ECO:0000313" key="3">
    <source>
        <dbReference type="Proteomes" id="UP001387100"/>
    </source>
</evidence>
<evidence type="ECO:0008006" key="4">
    <source>
        <dbReference type="Google" id="ProtNLM"/>
    </source>
</evidence>